<protein>
    <submittedName>
        <fullName evidence="2">Alpha/beta hydrolase</fullName>
    </submittedName>
</protein>
<dbReference type="SUPFAM" id="SSF53474">
    <property type="entry name" value="alpha/beta-Hydrolases"/>
    <property type="match status" value="1"/>
</dbReference>
<dbReference type="RefSeq" id="WP_151892631.1">
    <property type="nucleotide sequence ID" value="NZ_BKCF01000001.1"/>
</dbReference>
<dbReference type="InterPro" id="IPR050266">
    <property type="entry name" value="AB_hydrolase_sf"/>
</dbReference>
<dbReference type="EMBL" id="BKCF01000001">
    <property type="protein sequence ID" value="GEQ84684.1"/>
    <property type="molecule type" value="Genomic_DNA"/>
</dbReference>
<dbReference type="InterPro" id="IPR029058">
    <property type="entry name" value="AB_hydrolase_fold"/>
</dbReference>
<sequence length="256" mass="28665">MNLPYNNASIFYEIQGTGPALILLHGFLESSSIWNSTVEEFKKTHTIITVDLPGHGKSDVVAKTHEMELMAIIISEILINHNINTASFIGHSMGGYVALAFTELFPNKVRKLILLNSSTYSDSEDRKKNRDRAIKFIKKQKSAIISMAISNLFTQENRVMFASEILNLKNEALNFPSEGIIANIKGMRDRKDRTSVLKNFGGSKLIITGKMDMIVPISVSEEISEATNTPLKTINGGHMSWITNRKEMLNAMRFID</sequence>
<name>A0A5J4FUK0_9FLAO</name>
<dbReference type="PANTHER" id="PTHR43798">
    <property type="entry name" value="MONOACYLGLYCEROL LIPASE"/>
    <property type="match status" value="1"/>
</dbReference>
<dbReference type="Proteomes" id="UP000326994">
    <property type="component" value="Unassembled WGS sequence"/>
</dbReference>
<proteinExistence type="predicted"/>
<gene>
    <name evidence="2" type="ORF">ULMS_01920</name>
</gene>
<reference evidence="2 3" key="1">
    <citation type="submission" date="2019-08" db="EMBL/GenBank/DDBJ databases">
        <title>Ulvibacter marinistellae sp. nov., isolated from a starfish, Patiria pectinifera.</title>
        <authorList>
            <person name="Kawano K."/>
            <person name="Ushijima N."/>
            <person name="Kihara M."/>
            <person name="Itoh H."/>
        </authorList>
    </citation>
    <scope>NUCLEOTIDE SEQUENCE [LARGE SCALE GENOMIC DNA]</scope>
    <source>
        <strain evidence="2 3">KK4</strain>
    </source>
</reference>
<dbReference type="GO" id="GO:0016787">
    <property type="term" value="F:hydrolase activity"/>
    <property type="evidence" value="ECO:0007669"/>
    <property type="project" value="UniProtKB-KW"/>
</dbReference>
<evidence type="ECO:0000313" key="2">
    <source>
        <dbReference type="EMBL" id="GEQ84684.1"/>
    </source>
</evidence>
<dbReference type="Gene3D" id="3.40.50.1820">
    <property type="entry name" value="alpha/beta hydrolase"/>
    <property type="match status" value="1"/>
</dbReference>
<accession>A0A5J4FUK0</accession>
<keyword evidence="3" id="KW-1185">Reference proteome</keyword>
<dbReference type="InterPro" id="IPR000073">
    <property type="entry name" value="AB_hydrolase_1"/>
</dbReference>
<feature type="domain" description="AB hydrolase-1" evidence="1">
    <location>
        <begin position="19"/>
        <end position="242"/>
    </location>
</feature>
<organism evidence="2 3">
    <name type="scientific">Patiriisocius marinistellae</name>
    <dbReference type="NCBI Taxonomy" id="2494560"/>
    <lineage>
        <taxon>Bacteria</taxon>
        <taxon>Pseudomonadati</taxon>
        <taxon>Bacteroidota</taxon>
        <taxon>Flavobacteriia</taxon>
        <taxon>Flavobacteriales</taxon>
        <taxon>Flavobacteriaceae</taxon>
        <taxon>Patiriisocius</taxon>
    </lineage>
</organism>
<dbReference type="GO" id="GO:0016020">
    <property type="term" value="C:membrane"/>
    <property type="evidence" value="ECO:0007669"/>
    <property type="project" value="TreeGrafter"/>
</dbReference>
<dbReference type="Pfam" id="PF00561">
    <property type="entry name" value="Abhydrolase_1"/>
    <property type="match status" value="1"/>
</dbReference>
<dbReference type="PANTHER" id="PTHR43798:SF33">
    <property type="entry name" value="HYDROLASE, PUTATIVE (AFU_ORTHOLOGUE AFUA_2G14860)-RELATED"/>
    <property type="match status" value="1"/>
</dbReference>
<dbReference type="PRINTS" id="PR00111">
    <property type="entry name" value="ABHYDROLASE"/>
</dbReference>
<evidence type="ECO:0000259" key="1">
    <source>
        <dbReference type="Pfam" id="PF00561"/>
    </source>
</evidence>
<keyword evidence="2" id="KW-0378">Hydrolase</keyword>
<evidence type="ECO:0000313" key="3">
    <source>
        <dbReference type="Proteomes" id="UP000326994"/>
    </source>
</evidence>
<dbReference type="OrthoDB" id="252464at2"/>
<dbReference type="AlphaFoldDB" id="A0A5J4FUK0"/>
<comment type="caution">
    <text evidence="2">The sequence shown here is derived from an EMBL/GenBank/DDBJ whole genome shotgun (WGS) entry which is preliminary data.</text>
</comment>